<organism evidence="2 3">
    <name type="scientific">candidate division LCP-89 bacterium B3_LCP</name>
    <dbReference type="NCBI Taxonomy" id="2012998"/>
    <lineage>
        <taxon>Bacteria</taxon>
        <taxon>Pseudomonadati</taxon>
        <taxon>Bacteria division LCP-89</taxon>
    </lineage>
</organism>
<dbReference type="AlphaFoldDB" id="A0A532USK7"/>
<feature type="transmembrane region" description="Helical" evidence="1">
    <location>
        <begin position="36"/>
        <end position="58"/>
    </location>
</feature>
<sequence>MDSVLSQSSRRIGIIINYIGLLLLLALHYSGKQIGWNHMFTAGIAVMLALSLITFFMIHMKTGLWKLVHTKSENLDERQMQVTREALEFSYKVLAITTVSIIYYMAIFSGGGVDMVTVVSLLYLAHTLPSSVIGWKQKEV</sequence>
<comment type="caution">
    <text evidence="2">The sequence shown here is derived from an EMBL/GenBank/DDBJ whole genome shotgun (WGS) entry which is preliminary data.</text>
</comment>
<accession>A0A532USK7</accession>
<feature type="transmembrane region" description="Helical" evidence="1">
    <location>
        <begin position="115"/>
        <end position="135"/>
    </location>
</feature>
<keyword evidence="1" id="KW-1133">Transmembrane helix</keyword>
<evidence type="ECO:0000313" key="2">
    <source>
        <dbReference type="EMBL" id="TKJ37920.1"/>
    </source>
</evidence>
<dbReference type="EMBL" id="NJBN01000011">
    <property type="protein sequence ID" value="TKJ37920.1"/>
    <property type="molecule type" value="Genomic_DNA"/>
</dbReference>
<keyword evidence="1" id="KW-0812">Transmembrane</keyword>
<protein>
    <recommendedName>
        <fullName evidence="4">DUF2178 domain-containing protein</fullName>
    </recommendedName>
</protein>
<dbReference type="Proteomes" id="UP000319619">
    <property type="component" value="Unassembled WGS sequence"/>
</dbReference>
<keyword evidence="1" id="KW-0472">Membrane</keyword>
<gene>
    <name evidence="2" type="ORF">CEE37_13225</name>
</gene>
<feature type="transmembrane region" description="Helical" evidence="1">
    <location>
        <begin position="89"/>
        <end position="109"/>
    </location>
</feature>
<name>A0A532USK7_UNCL8</name>
<reference evidence="2 3" key="1">
    <citation type="submission" date="2017-06" db="EMBL/GenBank/DDBJ databases">
        <title>Novel microbial phyla capable of carbon fixation and sulfur reduction in deep-sea sediments.</title>
        <authorList>
            <person name="Huang J."/>
            <person name="Baker B."/>
            <person name="Wang Y."/>
        </authorList>
    </citation>
    <scope>NUCLEOTIDE SEQUENCE [LARGE SCALE GENOMIC DNA]</scope>
    <source>
        <strain evidence="2">B3_LCP</strain>
    </source>
</reference>
<evidence type="ECO:0000313" key="3">
    <source>
        <dbReference type="Proteomes" id="UP000319619"/>
    </source>
</evidence>
<proteinExistence type="predicted"/>
<feature type="transmembrane region" description="Helical" evidence="1">
    <location>
        <begin position="12"/>
        <end position="30"/>
    </location>
</feature>
<evidence type="ECO:0008006" key="4">
    <source>
        <dbReference type="Google" id="ProtNLM"/>
    </source>
</evidence>
<evidence type="ECO:0000256" key="1">
    <source>
        <dbReference type="SAM" id="Phobius"/>
    </source>
</evidence>